<evidence type="ECO:0000256" key="2">
    <source>
        <dbReference type="ARBA" id="ARBA00022692"/>
    </source>
</evidence>
<dbReference type="EMBL" id="CAMPGE010028932">
    <property type="protein sequence ID" value="CAI2386423.1"/>
    <property type="molecule type" value="Genomic_DNA"/>
</dbReference>
<keyword evidence="2" id="KW-0812">Transmembrane</keyword>
<evidence type="ECO:0000256" key="1">
    <source>
        <dbReference type="ARBA" id="ARBA00004141"/>
    </source>
</evidence>
<proteinExistence type="predicted"/>
<dbReference type="PANTHER" id="PTHR17920">
    <property type="entry name" value="TRANSMEMBRANE AND COILED-COIL DOMAIN-CONTAINING PROTEIN 4 TMCO4"/>
    <property type="match status" value="1"/>
</dbReference>
<keyword evidence="4" id="KW-0472">Membrane</keyword>
<protein>
    <recommendedName>
        <fullName evidence="7">DUF726 domain-containing protein</fullName>
    </recommendedName>
</protein>
<comment type="caution">
    <text evidence="5">The sequence shown here is derived from an EMBL/GenBank/DDBJ whole genome shotgun (WGS) entry which is preliminary data.</text>
</comment>
<reference evidence="5" key="1">
    <citation type="submission" date="2023-07" db="EMBL/GenBank/DDBJ databases">
        <authorList>
            <consortium name="AG Swart"/>
            <person name="Singh M."/>
            <person name="Singh A."/>
            <person name="Seah K."/>
            <person name="Emmerich C."/>
        </authorList>
    </citation>
    <scope>NUCLEOTIDE SEQUENCE</scope>
    <source>
        <strain evidence="5">DP1</strain>
    </source>
</reference>
<dbReference type="InterPro" id="IPR007941">
    <property type="entry name" value="DUF726"/>
</dbReference>
<evidence type="ECO:0000256" key="4">
    <source>
        <dbReference type="ARBA" id="ARBA00023136"/>
    </source>
</evidence>
<evidence type="ECO:0000313" key="5">
    <source>
        <dbReference type="EMBL" id="CAI2386423.1"/>
    </source>
</evidence>
<evidence type="ECO:0000256" key="3">
    <source>
        <dbReference type="ARBA" id="ARBA00022989"/>
    </source>
</evidence>
<name>A0AAD2DBC0_EUPCR</name>
<keyword evidence="3" id="KW-1133">Transmembrane helix</keyword>
<dbReference type="AlphaFoldDB" id="A0AAD2DBC0"/>
<keyword evidence="6" id="KW-1185">Reference proteome</keyword>
<accession>A0AAD2DBC0</accession>
<evidence type="ECO:0008006" key="7">
    <source>
        <dbReference type="Google" id="ProtNLM"/>
    </source>
</evidence>
<organism evidence="5 6">
    <name type="scientific">Euplotes crassus</name>
    <dbReference type="NCBI Taxonomy" id="5936"/>
    <lineage>
        <taxon>Eukaryota</taxon>
        <taxon>Sar</taxon>
        <taxon>Alveolata</taxon>
        <taxon>Ciliophora</taxon>
        <taxon>Intramacronucleata</taxon>
        <taxon>Spirotrichea</taxon>
        <taxon>Hypotrichia</taxon>
        <taxon>Euplotida</taxon>
        <taxon>Euplotidae</taxon>
        <taxon>Moneuplotes</taxon>
    </lineage>
</organism>
<evidence type="ECO:0000313" key="6">
    <source>
        <dbReference type="Proteomes" id="UP001295684"/>
    </source>
</evidence>
<dbReference type="PANTHER" id="PTHR17920:SF3">
    <property type="entry name" value="TRANSMEMBRANE AND COILED-COIL DOMAIN-CONTAINING PROTEIN 4"/>
    <property type="match status" value="1"/>
</dbReference>
<dbReference type="Pfam" id="PF05277">
    <property type="entry name" value="DUF726"/>
    <property type="match status" value="1"/>
</dbReference>
<dbReference type="GO" id="GO:0016020">
    <property type="term" value="C:membrane"/>
    <property type="evidence" value="ECO:0007669"/>
    <property type="project" value="UniProtKB-SubCell"/>
</dbReference>
<comment type="subcellular location">
    <subcellularLocation>
        <location evidence="1">Membrane</location>
        <topology evidence="1">Multi-pass membrane protein</topology>
    </subcellularLocation>
</comment>
<dbReference type="Proteomes" id="UP001295684">
    <property type="component" value="Unassembled WGS sequence"/>
</dbReference>
<gene>
    <name evidence="5" type="ORF">ECRASSUSDP1_LOCUS28040</name>
</gene>
<sequence>MEESKEVASKPDKLDCRTSIIAMIQSYFTDSKDKKKNKFEKYIGEIKELVDSTSMLIDEEIKNLKASTPKGEYEHSDTAELEQIILEEDPGDSKEELLVLRDQMILSEMEQNHPSRYQELSEYLGKFIAKQLAQMKREIEELTYFLEPNDPQIVNMEQELTKTHSEKLRTVLLETDENFPEAFIFLANELFEDSIRMNFNDNKAELTSESEIANFIEEWAVFFNAIQENIYQGSSLFWDKNILENDTEFVSLFLNLFLYSQQVANSKESEELKICYTSLSKWIISEMEWASIELDDLMNYYDAYALARTTMLPREMKSKCKEITKITSDELNIFKFKFIIFHFGMFLTSTVNQKGKYEFGHYNPGYRHFLYNFLASSFEKSRARKLLQILEKSIGEFIKETLKFEYQDPIDSPLNQEFRVEEFGNCVSYVKFCEYMKEHPEAFEDYSKSTFQPGKFGEPEETRFLDKETLMKQRKDILKNSQKIIEESKEPMKAQFELISPECDHGRHAVITVSGFLSEKDDNTESWIGLCKTNLTLPVYSFRWSSKAGWNMLKPIIPTSVKSFFEWKSLLKKMSIAIKLITLPFDYRDIFVQAIKSARLSGKLLAHALMLQFPFVNQSISLVGFSLGTQVIYSCLEELKAHGAENIINNVYFLGGAVSIPKYEDWATTLSVARGTITNGFSKFDYILHLYRASMFMIPIGRIPLFEVDNPHKMTKAKEELEERFKKCREGLRIKNCDLTKVAKGHLSYRSQLVSIIDAIEFNA</sequence>